<dbReference type="GO" id="GO:0016165">
    <property type="term" value="F:linoleate 13S-lipoxygenase activity"/>
    <property type="evidence" value="ECO:0007669"/>
    <property type="project" value="UniProtKB-ARBA"/>
</dbReference>
<keyword evidence="5" id="KW-0150">Chloroplast</keyword>
<dbReference type="PRINTS" id="PR00087">
    <property type="entry name" value="LIPOXYGENASE"/>
</dbReference>
<name>A0A2P5W7S3_GOSBA</name>
<evidence type="ECO:0000256" key="4">
    <source>
        <dbReference type="ARBA" id="ARBA00022516"/>
    </source>
</evidence>
<evidence type="ECO:0000256" key="11">
    <source>
        <dbReference type="ARBA" id="ARBA00022964"/>
    </source>
</evidence>
<evidence type="ECO:0000256" key="13">
    <source>
        <dbReference type="ARBA" id="ARBA00023004"/>
    </source>
</evidence>
<evidence type="ECO:0000256" key="9">
    <source>
        <dbReference type="ARBA" id="ARBA00022832"/>
    </source>
</evidence>
<dbReference type="Gene3D" id="1.20.245.10">
    <property type="entry name" value="Lipoxygenase-1, Domain 5"/>
    <property type="match status" value="1"/>
</dbReference>
<dbReference type="InterPro" id="IPR020833">
    <property type="entry name" value="LipOase_Fe_BS"/>
</dbReference>
<dbReference type="PROSITE" id="PS00711">
    <property type="entry name" value="LIPOXYGENASE_1"/>
    <property type="match status" value="1"/>
</dbReference>
<dbReference type="EMBL" id="KZ668705">
    <property type="protein sequence ID" value="PPR87144.1"/>
    <property type="molecule type" value="Genomic_DNA"/>
</dbReference>
<protein>
    <recommendedName>
        <fullName evidence="17">Lipoxygenase</fullName>
        <ecNumber evidence="17">1.13.11.-</ecNumber>
    </recommendedName>
</protein>
<dbReference type="FunFam" id="3.10.450.60:FF:000005">
    <property type="entry name" value="Lipoxygenase"/>
    <property type="match status" value="1"/>
</dbReference>
<dbReference type="GO" id="GO:0009507">
    <property type="term" value="C:chloroplast"/>
    <property type="evidence" value="ECO:0007669"/>
    <property type="project" value="UniProtKB-SubCell"/>
</dbReference>
<accession>A0A2P5W7S3</accession>
<feature type="domain" description="Lipoxygenase" evidence="18">
    <location>
        <begin position="1"/>
        <end position="605"/>
    </location>
</feature>
<evidence type="ECO:0000256" key="1">
    <source>
        <dbReference type="ARBA" id="ARBA00001962"/>
    </source>
</evidence>
<keyword evidence="14" id="KW-0443">Lipid metabolism</keyword>
<keyword evidence="4 17" id="KW-0444">Lipid biosynthesis</keyword>
<evidence type="ECO:0000256" key="8">
    <source>
        <dbReference type="ARBA" id="ARBA00022767"/>
    </source>
</evidence>
<evidence type="ECO:0000259" key="18">
    <source>
        <dbReference type="PROSITE" id="PS51393"/>
    </source>
</evidence>
<dbReference type="Pfam" id="PF00305">
    <property type="entry name" value="Lipoxygenase"/>
    <property type="match status" value="1"/>
</dbReference>
<gene>
    <name evidence="19" type="ORF">GOBAR_AA33555</name>
</gene>
<organism evidence="19 20">
    <name type="scientific">Gossypium barbadense</name>
    <name type="common">Sea Island cotton</name>
    <name type="synonym">Hibiscus barbadensis</name>
    <dbReference type="NCBI Taxonomy" id="3634"/>
    <lineage>
        <taxon>Eukaryota</taxon>
        <taxon>Viridiplantae</taxon>
        <taxon>Streptophyta</taxon>
        <taxon>Embryophyta</taxon>
        <taxon>Tracheophyta</taxon>
        <taxon>Spermatophyta</taxon>
        <taxon>Magnoliopsida</taxon>
        <taxon>eudicotyledons</taxon>
        <taxon>Gunneridae</taxon>
        <taxon>Pentapetalae</taxon>
        <taxon>rosids</taxon>
        <taxon>malvids</taxon>
        <taxon>Malvales</taxon>
        <taxon>Malvaceae</taxon>
        <taxon>Malvoideae</taxon>
        <taxon>Gossypium</taxon>
    </lineage>
</organism>
<dbReference type="GO" id="GO:0046872">
    <property type="term" value="F:metal ion binding"/>
    <property type="evidence" value="ECO:0007669"/>
    <property type="project" value="UniProtKB-UniRule"/>
</dbReference>
<keyword evidence="10" id="KW-0809">Transit peptide</keyword>
<dbReference type="AlphaFoldDB" id="A0A2P5W7S3"/>
<evidence type="ECO:0000313" key="20">
    <source>
        <dbReference type="Proteomes" id="UP000239757"/>
    </source>
</evidence>
<proteinExistence type="inferred from homology"/>
<keyword evidence="13 16" id="KW-0408">Iron</keyword>
<evidence type="ECO:0000313" key="19">
    <source>
        <dbReference type="EMBL" id="PPR87144.1"/>
    </source>
</evidence>
<dbReference type="Proteomes" id="UP000239757">
    <property type="component" value="Unassembled WGS sequence"/>
</dbReference>
<comment type="pathway">
    <text evidence="17">Lipid metabolism; oxylipin biosynthesis.</text>
</comment>
<evidence type="ECO:0000256" key="3">
    <source>
        <dbReference type="ARBA" id="ARBA00009419"/>
    </source>
</evidence>
<dbReference type="PRINTS" id="PR00468">
    <property type="entry name" value="PLTLPOXGNASE"/>
</dbReference>
<dbReference type="OrthoDB" id="407298at2759"/>
<dbReference type="PROSITE" id="PS51393">
    <property type="entry name" value="LIPOXYGENASE_3"/>
    <property type="match status" value="1"/>
</dbReference>
<comment type="cofactor">
    <cofactor evidence="1 16">
        <name>Fe cation</name>
        <dbReference type="ChEBI" id="CHEBI:24875"/>
    </cofactor>
</comment>
<evidence type="ECO:0000256" key="10">
    <source>
        <dbReference type="ARBA" id="ARBA00022946"/>
    </source>
</evidence>
<dbReference type="GO" id="GO:0031408">
    <property type="term" value="P:oxylipin biosynthetic process"/>
    <property type="evidence" value="ECO:0007669"/>
    <property type="project" value="UniProtKB-UniRule"/>
</dbReference>
<dbReference type="InterPro" id="IPR036226">
    <property type="entry name" value="LipOase_C_sf"/>
</dbReference>
<evidence type="ECO:0000256" key="12">
    <source>
        <dbReference type="ARBA" id="ARBA00023002"/>
    </source>
</evidence>
<dbReference type="EC" id="1.13.11.-" evidence="17"/>
<comment type="subcellular location">
    <subcellularLocation>
        <location evidence="2">Plastid</location>
        <location evidence="2">Chloroplast</location>
    </subcellularLocation>
</comment>
<dbReference type="GO" id="GO:0006633">
    <property type="term" value="P:fatty acid biosynthetic process"/>
    <property type="evidence" value="ECO:0007669"/>
    <property type="project" value="UniProtKB-KW"/>
</dbReference>
<evidence type="ECO:0000256" key="14">
    <source>
        <dbReference type="ARBA" id="ARBA00023098"/>
    </source>
</evidence>
<keyword evidence="11 16" id="KW-0223">Dioxygenase</keyword>
<keyword evidence="8 17" id="KW-0925">Oxylipin biosynthesis</keyword>
<evidence type="ECO:0000256" key="15">
    <source>
        <dbReference type="ARBA" id="ARBA00023160"/>
    </source>
</evidence>
<dbReference type="FunFam" id="1.20.245.10:FF:000002">
    <property type="entry name" value="Lipoxygenase"/>
    <property type="match status" value="1"/>
</dbReference>
<dbReference type="PROSITE" id="PS00081">
    <property type="entry name" value="LIPOXYGENASE_2"/>
    <property type="match status" value="1"/>
</dbReference>
<evidence type="ECO:0000256" key="7">
    <source>
        <dbReference type="ARBA" id="ARBA00022723"/>
    </source>
</evidence>
<dbReference type="InterPro" id="IPR027433">
    <property type="entry name" value="Lipoxygenase_dom_3"/>
</dbReference>
<evidence type="ECO:0000256" key="2">
    <source>
        <dbReference type="ARBA" id="ARBA00004229"/>
    </source>
</evidence>
<sequence>MFYVPRDECFSEVKQLTFSAKTVYSVFHAVVPALQTAIVDKDLGFPYFTAIDQLFNEGVDLPPQEGNNMWREILPRLLKAISDSDNALRFEIPETMERDKFFWFRDEEFARQTLSGINPYALQLVTEWPLKSKLDPAIYGPPESVITKEMVEQQIRGFCSLEEALEQKKLFVLDYHDLLLPYVKKVRQLPGTTLYGSRTLFFLNPDETLRPLAIELTRPPMDGKPQWKEAYRPSWHSSGVWLWRLAKAHVLAHDSGYHQLISHWLRTHCCTEPYIIATNRQLSEMHPIYRLLHPHFRYTMEINALARAYLINADGIIETSFSPGKYSMEICSVAYDLLWRFDHEALPADLISRGMAVEDPDAPHGLRLTIKDYPFANDGLVLWDILKEWVSDYVNHYYPEASLVESDEELQAWWTEIRTVGHGDKKDEPWWPVLKTPQDLIQIVTTITWVTSGHHASVNFGQYTYAGYFPSRPTIARKNMPTEEATERDWEFFMNKPEVLLLLCFPSQIQATTVMAILDVLSNHSPDEEYLGEKSELAWAKDPVIQAAFEKFNGRLMELEGIIDERNANKDLRNRNGAGIVPYEFLKPFSEPGVTGKGVPYSISI</sequence>
<dbReference type="Gene3D" id="4.10.372.10">
    <property type="entry name" value="Lipoxygenase-1, Domain 3"/>
    <property type="match status" value="1"/>
</dbReference>
<evidence type="ECO:0000256" key="16">
    <source>
        <dbReference type="RuleBase" id="RU003974"/>
    </source>
</evidence>
<dbReference type="GO" id="GO:0034440">
    <property type="term" value="P:lipid oxidation"/>
    <property type="evidence" value="ECO:0007669"/>
    <property type="project" value="InterPro"/>
</dbReference>
<dbReference type="InterPro" id="IPR000907">
    <property type="entry name" value="LipOase"/>
</dbReference>
<dbReference type="SUPFAM" id="SSF48484">
    <property type="entry name" value="Lipoxigenase"/>
    <property type="match status" value="1"/>
</dbReference>
<evidence type="ECO:0000256" key="6">
    <source>
        <dbReference type="ARBA" id="ARBA00022640"/>
    </source>
</evidence>
<dbReference type="InterPro" id="IPR013819">
    <property type="entry name" value="LipOase_C"/>
</dbReference>
<keyword evidence="9" id="KW-0276">Fatty acid metabolism</keyword>
<dbReference type="PANTHER" id="PTHR11771">
    <property type="entry name" value="LIPOXYGENASE"/>
    <property type="match status" value="1"/>
</dbReference>
<evidence type="ECO:0000256" key="5">
    <source>
        <dbReference type="ARBA" id="ARBA00022528"/>
    </source>
</evidence>
<comment type="similarity">
    <text evidence="3 16">Belongs to the lipoxygenase family.</text>
</comment>
<keyword evidence="15 17" id="KW-0275">Fatty acid biosynthesis</keyword>
<keyword evidence="12 16" id="KW-0560">Oxidoreductase</keyword>
<reference evidence="19 20" key="1">
    <citation type="submission" date="2015-01" db="EMBL/GenBank/DDBJ databases">
        <title>Genome of allotetraploid Gossypium barbadense reveals genomic plasticity and fiber elongation in cotton evolution.</title>
        <authorList>
            <person name="Chen X."/>
            <person name="Liu X."/>
            <person name="Zhao B."/>
            <person name="Zheng H."/>
            <person name="Hu Y."/>
            <person name="Lu G."/>
            <person name="Yang C."/>
            <person name="Chen J."/>
            <person name="Shan C."/>
            <person name="Zhang L."/>
            <person name="Zhou Y."/>
            <person name="Wang L."/>
            <person name="Guo W."/>
            <person name="Bai Y."/>
            <person name="Ruan J."/>
            <person name="Shangguan X."/>
            <person name="Mao Y."/>
            <person name="Jiang J."/>
            <person name="Zhu Y."/>
            <person name="Lei J."/>
            <person name="Kang H."/>
            <person name="Chen S."/>
            <person name="He X."/>
            <person name="Wang R."/>
            <person name="Wang Y."/>
            <person name="Chen J."/>
            <person name="Wang L."/>
            <person name="Yu S."/>
            <person name="Wang B."/>
            <person name="Wei J."/>
            <person name="Song S."/>
            <person name="Lu X."/>
            <person name="Gao Z."/>
            <person name="Gu W."/>
            <person name="Deng X."/>
            <person name="Ma D."/>
            <person name="Wang S."/>
            <person name="Liang W."/>
            <person name="Fang L."/>
            <person name="Cai C."/>
            <person name="Zhu X."/>
            <person name="Zhou B."/>
            <person name="Zhang Y."/>
            <person name="Chen Z."/>
            <person name="Xu S."/>
            <person name="Zhu R."/>
            <person name="Wang S."/>
            <person name="Zhang T."/>
            <person name="Zhao G."/>
        </authorList>
    </citation>
    <scope>NUCLEOTIDE SEQUENCE [LARGE SCALE GENOMIC DNA]</scope>
    <source>
        <strain evidence="20">cv. Xinhai21</strain>
        <tissue evidence="19">Leaf</tissue>
    </source>
</reference>
<dbReference type="UniPathway" id="UPA00382"/>
<keyword evidence="7 16" id="KW-0479">Metal-binding</keyword>
<evidence type="ECO:0000256" key="17">
    <source>
        <dbReference type="RuleBase" id="RU003975"/>
    </source>
</evidence>
<dbReference type="InterPro" id="IPR020834">
    <property type="entry name" value="LipOase_CS"/>
</dbReference>
<keyword evidence="6" id="KW-0934">Plastid</keyword>
<dbReference type="InterPro" id="IPR001246">
    <property type="entry name" value="LipOase_plant"/>
</dbReference>
<comment type="function">
    <text evidence="17">Plant lipoxygenase may be involved in a number of diverse aspects of plant physiology including growth and development, pest resistance, and senescence or responses to wounding.</text>
</comment>
<dbReference type="Gene3D" id="3.10.450.60">
    <property type="match status" value="1"/>
</dbReference>